<dbReference type="PROSITE" id="PS51077">
    <property type="entry name" value="HTH_ICLR"/>
    <property type="match status" value="1"/>
</dbReference>
<dbReference type="Proteomes" id="UP000284451">
    <property type="component" value="Unassembled WGS sequence"/>
</dbReference>
<evidence type="ECO:0000256" key="2">
    <source>
        <dbReference type="ARBA" id="ARBA00023125"/>
    </source>
</evidence>
<feature type="domain" description="HTH iclR-type" evidence="4">
    <location>
        <begin position="9"/>
        <end position="66"/>
    </location>
</feature>
<dbReference type="PANTHER" id="PTHR30136:SF35">
    <property type="entry name" value="HTH-TYPE TRANSCRIPTIONAL REGULATOR RV1719"/>
    <property type="match status" value="1"/>
</dbReference>
<gene>
    <name evidence="6" type="ORF">D2T29_11035</name>
</gene>
<evidence type="ECO:0000313" key="6">
    <source>
        <dbReference type="EMBL" id="RWR31252.1"/>
    </source>
</evidence>
<keyword evidence="2" id="KW-0238">DNA-binding</keyword>
<dbReference type="SUPFAM" id="SSF55781">
    <property type="entry name" value="GAF domain-like"/>
    <property type="match status" value="1"/>
</dbReference>
<evidence type="ECO:0000313" key="7">
    <source>
        <dbReference type="Proteomes" id="UP000284451"/>
    </source>
</evidence>
<dbReference type="InterPro" id="IPR050707">
    <property type="entry name" value="HTH_MetabolicPath_Reg"/>
</dbReference>
<protein>
    <submittedName>
        <fullName evidence="6">IclR family transcriptional regulator</fullName>
    </submittedName>
</protein>
<dbReference type="InterPro" id="IPR036388">
    <property type="entry name" value="WH-like_DNA-bd_sf"/>
</dbReference>
<evidence type="ECO:0000259" key="5">
    <source>
        <dbReference type="PROSITE" id="PS51078"/>
    </source>
</evidence>
<dbReference type="GO" id="GO:0003677">
    <property type="term" value="F:DNA binding"/>
    <property type="evidence" value="ECO:0007669"/>
    <property type="project" value="UniProtKB-KW"/>
</dbReference>
<feature type="domain" description="IclR-ED" evidence="5">
    <location>
        <begin position="67"/>
        <end position="248"/>
    </location>
</feature>
<dbReference type="Gene3D" id="1.10.10.10">
    <property type="entry name" value="Winged helix-like DNA-binding domain superfamily/Winged helix DNA-binding domain"/>
    <property type="match status" value="1"/>
</dbReference>
<keyword evidence="1" id="KW-0805">Transcription regulation</keyword>
<dbReference type="Pfam" id="PF09339">
    <property type="entry name" value="HTH_IclR"/>
    <property type="match status" value="1"/>
</dbReference>
<keyword evidence="3" id="KW-0804">Transcription</keyword>
<dbReference type="GO" id="GO:0045892">
    <property type="term" value="P:negative regulation of DNA-templated transcription"/>
    <property type="evidence" value="ECO:0007669"/>
    <property type="project" value="TreeGrafter"/>
</dbReference>
<reference evidence="6 7" key="1">
    <citation type="submission" date="2019-01" db="EMBL/GenBank/DDBJ databases">
        <title>Sinorhodobacter populi sp. nov. isolated from the symptomatic bark tissue of Populus euramericana canker.</title>
        <authorList>
            <person name="Xu G."/>
        </authorList>
    </citation>
    <scope>NUCLEOTIDE SEQUENCE [LARGE SCALE GENOMIC DNA]</scope>
    <source>
        <strain evidence="6 7">07D10-4-3</strain>
    </source>
</reference>
<dbReference type="InterPro" id="IPR029016">
    <property type="entry name" value="GAF-like_dom_sf"/>
</dbReference>
<dbReference type="Pfam" id="PF01614">
    <property type="entry name" value="IclR_C"/>
    <property type="match status" value="1"/>
</dbReference>
<dbReference type="Gene3D" id="3.30.450.40">
    <property type="match status" value="1"/>
</dbReference>
<dbReference type="AlphaFoldDB" id="A0A443KF56"/>
<accession>A0A443KF56</accession>
<dbReference type="GO" id="GO:0003700">
    <property type="term" value="F:DNA-binding transcription factor activity"/>
    <property type="evidence" value="ECO:0007669"/>
    <property type="project" value="TreeGrafter"/>
</dbReference>
<dbReference type="EMBL" id="SAUY01000012">
    <property type="protein sequence ID" value="RWR31252.1"/>
    <property type="molecule type" value="Genomic_DNA"/>
</dbReference>
<dbReference type="SMART" id="SM00346">
    <property type="entry name" value="HTH_ICLR"/>
    <property type="match status" value="1"/>
</dbReference>
<dbReference type="SUPFAM" id="SSF46785">
    <property type="entry name" value="Winged helix' DNA-binding domain"/>
    <property type="match status" value="1"/>
</dbReference>
<evidence type="ECO:0000256" key="1">
    <source>
        <dbReference type="ARBA" id="ARBA00023015"/>
    </source>
</evidence>
<evidence type="ECO:0000256" key="3">
    <source>
        <dbReference type="ARBA" id="ARBA00023163"/>
    </source>
</evidence>
<organism evidence="6 7">
    <name type="scientific">Paenirhodobacter populi</name>
    <dbReference type="NCBI Taxonomy" id="2306993"/>
    <lineage>
        <taxon>Bacteria</taxon>
        <taxon>Pseudomonadati</taxon>
        <taxon>Pseudomonadota</taxon>
        <taxon>Alphaproteobacteria</taxon>
        <taxon>Rhodobacterales</taxon>
        <taxon>Rhodobacter group</taxon>
        <taxon>Paenirhodobacter</taxon>
    </lineage>
</organism>
<sequence>MADPKSGGAQTLERALMILDAVSTGAADLTALSARTGLSRSTTQRLAAALTRLQYLRKADGYRLGSKLIELGYRAREQMPLVSLARPILEELAKQTQDTVHLVVPDGDEVLYIDKLPGNRGLELRSRVGSRMPMAITGVGKALMLDFSEDHWQRLHENAHAAAGGSPLSWEDYRDAMRRYVRQKVAFDFAENEFGVRCVAAPIRDAGGQIVAAISIAAADHWMDIPRMENLVPVVRGSAETISHEIGWRLPRTVSGEQQ</sequence>
<evidence type="ECO:0000259" key="4">
    <source>
        <dbReference type="PROSITE" id="PS51077"/>
    </source>
</evidence>
<dbReference type="InterPro" id="IPR005471">
    <property type="entry name" value="Tscrpt_reg_IclR_N"/>
</dbReference>
<comment type="caution">
    <text evidence="6">The sequence shown here is derived from an EMBL/GenBank/DDBJ whole genome shotgun (WGS) entry which is preliminary data.</text>
</comment>
<name>A0A443KF56_9RHOB</name>
<dbReference type="RefSeq" id="WP_128232445.1">
    <property type="nucleotide sequence ID" value="NZ_SAUY01000012.1"/>
</dbReference>
<dbReference type="PROSITE" id="PS51078">
    <property type="entry name" value="ICLR_ED"/>
    <property type="match status" value="1"/>
</dbReference>
<dbReference type="InterPro" id="IPR014757">
    <property type="entry name" value="Tscrpt_reg_IclR_C"/>
</dbReference>
<reference evidence="6 7" key="2">
    <citation type="submission" date="2019-01" db="EMBL/GenBank/DDBJ databases">
        <authorList>
            <person name="Li Y."/>
        </authorList>
    </citation>
    <scope>NUCLEOTIDE SEQUENCE [LARGE SCALE GENOMIC DNA]</scope>
    <source>
        <strain evidence="6 7">07D10-4-3</strain>
    </source>
</reference>
<dbReference type="PANTHER" id="PTHR30136">
    <property type="entry name" value="HELIX-TURN-HELIX TRANSCRIPTIONAL REGULATOR, ICLR FAMILY"/>
    <property type="match status" value="1"/>
</dbReference>
<dbReference type="InterPro" id="IPR036390">
    <property type="entry name" value="WH_DNA-bd_sf"/>
</dbReference>
<proteinExistence type="predicted"/>